<evidence type="ECO:0000313" key="5">
    <source>
        <dbReference type="EMBL" id="BAM03020.1"/>
    </source>
</evidence>
<evidence type="ECO:0000256" key="3">
    <source>
        <dbReference type="ARBA" id="ARBA00023004"/>
    </source>
</evidence>
<dbReference type="GO" id="GO:0008168">
    <property type="term" value="F:methyltransferase activity"/>
    <property type="evidence" value="ECO:0007669"/>
    <property type="project" value="InterPro"/>
</dbReference>
<sequence length="327" mass="35287">MRYELPIQLQDFLGAELLGVSRIGLRERAQRLSERYRAQSGSGSIVEPDDALAYAVVRMPGTFAATRAAAERAAEALPGFAPATLLDAGAGPGATTRACRAVWPSIRDATLLDHNPHLLAFAARSFSHGGDDAARTAAGRLPQALAVQQEADLVVAGYVLNELAPADRAETLDRLWSLTRGVLLLVEPGTSAGSARLLEDRARLIGLGARVVAPCSHAGRCPLLEHERWCHFAQRLPRSRAHRDVKGVDAAFEDEKYGYLAFSRGPAVPAPDAVGLRILATPRVTKGEVTMPVCTPDRPEQLVIRRHQKAAYKHAKKLAWGDAVQRP</sequence>
<dbReference type="Proteomes" id="UP000007881">
    <property type="component" value="Chromosome"/>
</dbReference>
<dbReference type="GO" id="GO:0046872">
    <property type="term" value="F:metal ion binding"/>
    <property type="evidence" value="ECO:0007669"/>
    <property type="project" value="UniProtKB-KW"/>
</dbReference>
<dbReference type="SUPFAM" id="SSF53335">
    <property type="entry name" value="S-adenosyl-L-methionine-dependent methyltransferases"/>
    <property type="match status" value="1"/>
</dbReference>
<gene>
    <name evidence="5" type="ordered locus">PSMK_08610</name>
</gene>
<reference evidence="5 6" key="1">
    <citation type="submission" date="2012-02" db="EMBL/GenBank/DDBJ databases">
        <title>Complete genome sequence of Phycisphaera mikurensis NBRC 102666.</title>
        <authorList>
            <person name="Ankai A."/>
            <person name="Hosoyama A."/>
            <person name="Terui Y."/>
            <person name="Sekine M."/>
            <person name="Fukai R."/>
            <person name="Kato Y."/>
            <person name="Nakamura S."/>
            <person name="Yamada-Narita S."/>
            <person name="Kawakoshi A."/>
            <person name="Fukunaga Y."/>
            <person name="Yamazaki S."/>
            <person name="Fujita N."/>
        </authorList>
    </citation>
    <scope>NUCLEOTIDE SEQUENCE [LARGE SCALE GENOMIC DNA]</scope>
    <source>
        <strain evidence="6">NBRC 102666 / KCTC 22515 / FYK2301M01</strain>
    </source>
</reference>
<keyword evidence="1" id="KW-0479">Metal-binding</keyword>
<name>I0ICN2_PHYMF</name>
<dbReference type="GO" id="GO:0006412">
    <property type="term" value="P:translation"/>
    <property type="evidence" value="ECO:0007669"/>
    <property type="project" value="InterPro"/>
</dbReference>
<dbReference type="KEGG" id="phm:PSMK_08610"/>
<dbReference type="PANTHER" id="PTHR13184">
    <property type="entry name" value="37S RIBOSOMAL PROTEIN S22"/>
    <property type="match status" value="1"/>
</dbReference>
<evidence type="ECO:0000256" key="2">
    <source>
        <dbReference type="ARBA" id="ARBA00022946"/>
    </source>
</evidence>
<dbReference type="InterPro" id="IPR052571">
    <property type="entry name" value="Mt_RNA_Methyltransferase"/>
</dbReference>
<evidence type="ECO:0008006" key="7">
    <source>
        <dbReference type="Google" id="ProtNLM"/>
    </source>
</evidence>
<dbReference type="eggNOG" id="COG5459">
    <property type="taxonomic scope" value="Bacteria"/>
</dbReference>
<dbReference type="Pfam" id="PF09243">
    <property type="entry name" value="Rsm22"/>
    <property type="match status" value="1"/>
</dbReference>
<keyword evidence="6" id="KW-1185">Reference proteome</keyword>
<dbReference type="GO" id="GO:0003735">
    <property type="term" value="F:structural constituent of ribosome"/>
    <property type="evidence" value="ECO:0007669"/>
    <property type="project" value="TreeGrafter"/>
</dbReference>
<evidence type="ECO:0000313" key="6">
    <source>
        <dbReference type="Proteomes" id="UP000007881"/>
    </source>
</evidence>
<dbReference type="HOGENOM" id="CLU_072591_0_0_0"/>
<dbReference type="GO" id="GO:0051536">
    <property type="term" value="F:iron-sulfur cluster binding"/>
    <property type="evidence" value="ECO:0007669"/>
    <property type="project" value="UniProtKB-KW"/>
</dbReference>
<dbReference type="InterPro" id="IPR015324">
    <property type="entry name" value="Ribosomal_Rsm22-like"/>
</dbReference>
<organism evidence="5 6">
    <name type="scientific">Phycisphaera mikurensis (strain NBRC 102666 / KCTC 22515 / FYK2301M01)</name>
    <dbReference type="NCBI Taxonomy" id="1142394"/>
    <lineage>
        <taxon>Bacteria</taxon>
        <taxon>Pseudomonadati</taxon>
        <taxon>Planctomycetota</taxon>
        <taxon>Phycisphaerae</taxon>
        <taxon>Phycisphaerales</taxon>
        <taxon>Phycisphaeraceae</taxon>
        <taxon>Phycisphaera</taxon>
    </lineage>
</organism>
<accession>I0ICN2</accession>
<dbReference type="STRING" id="1142394.PSMK_08610"/>
<dbReference type="RefSeq" id="WP_014436240.1">
    <property type="nucleotide sequence ID" value="NC_017080.1"/>
</dbReference>
<keyword evidence="3" id="KW-0408">Iron</keyword>
<keyword evidence="4" id="KW-0411">Iron-sulfur</keyword>
<dbReference type="AlphaFoldDB" id="I0ICN2"/>
<dbReference type="OrthoDB" id="9799639at2"/>
<dbReference type="InterPro" id="IPR029063">
    <property type="entry name" value="SAM-dependent_MTases_sf"/>
</dbReference>
<proteinExistence type="predicted"/>
<dbReference type="PANTHER" id="PTHR13184:SF5">
    <property type="entry name" value="METHYLTRANSFERASE-LIKE PROTEIN 17, MITOCHONDRIAL"/>
    <property type="match status" value="1"/>
</dbReference>
<dbReference type="EMBL" id="AP012338">
    <property type="protein sequence ID" value="BAM03020.1"/>
    <property type="molecule type" value="Genomic_DNA"/>
</dbReference>
<dbReference type="GO" id="GO:0015935">
    <property type="term" value="C:small ribosomal subunit"/>
    <property type="evidence" value="ECO:0007669"/>
    <property type="project" value="TreeGrafter"/>
</dbReference>
<evidence type="ECO:0000256" key="1">
    <source>
        <dbReference type="ARBA" id="ARBA00022723"/>
    </source>
</evidence>
<dbReference type="Gene3D" id="3.40.50.150">
    <property type="entry name" value="Vaccinia Virus protein VP39"/>
    <property type="match status" value="1"/>
</dbReference>
<keyword evidence="2" id="KW-0809">Transit peptide</keyword>
<protein>
    <recommendedName>
        <fullName evidence="7">Methyltransferase</fullName>
    </recommendedName>
</protein>
<evidence type="ECO:0000256" key="4">
    <source>
        <dbReference type="ARBA" id="ARBA00023014"/>
    </source>
</evidence>